<evidence type="ECO:0000313" key="3">
    <source>
        <dbReference type="EMBL" id="AXK46245.1"/>
    </source>
</evidence>
<feature type="region of interest" description="Disordered" evidence="1">
    <location>
        <begin position="168"/>
        <end position="192"/>
    </location>
</feature>
<feature type="transmembrane region" description="Helical" evidence="2">
    <location>
        <begin position="12"/>
        <end position="35"/>
    </location>
</feature>
<reference evidence="4 6" key="2">
    <citation type="submission" date="2018-08" db="EMBL/GenBank/DDBJ databases">
        <title>Brachybacterium saurashtrense DSM 23186.</title>
        <authorList>
            <person name="Li Y."/>
        </authorList>
    </citation>
    <scope>NUCLEOTIDE SEQUENCE [LARGE SCALE GENOMIC DNA]</scope>
    <source>
        <strain evidence="4 6">DSM 23186</strain>
    </source>
</reference>
<keyword evidence="2" id="KW-0812">Transmembrane</keyword>
<feature type="transmembrane region" description="Helical" evidence="2">
    <location>
        <begin position="242"/>
        <end position="262"/>
    </location>
</feature>
<name>A0A345YQP3_9MICO</name>
<feature type="region of interest" description="Disordered" evidence="1">
    <location>
        <begin position="446"/>
        <end position="477"/>
    </location>
</feature>
<reference evidence="3 5" key="1">
    <citation type="submission" date="2018-07" db="EMBL/GenBank/DDBJ databases">
        <title>Brachybacterium saurashtrense DSM 23186 genome sequence.</title>
        <authorList>
            <person name="Guo L."/>
        </authorList>
    </citation>
    <scope>NUCLEOTIDE SEQUENCE [LARGE SCALE GENOMIC DNA]</scope>
    <source>
        <strain evidence="3 5">DSM 23186</strain>
    </source>
</reference>
<proteinExistence type="predicted"/>
<keyword evidence="2" id="KW-1133">Transmembrane helix</keyword>
<feature type="compositionally biased region" description="Low complexity" evidence="1">
    <location>
        <begin position="168"/>
        <end position="178"/>
    </location>
</feature>
<gene>
    <name evidence="3" type="ORF">DWV08_11915</name>
    <name evidence="4" type="ORF">DXU92_03665</name>
</gene>
<feature type="transmembrane region" description="Helical" evidence="2">
    <location>
        <begin position="83"/>
        <end position="101"/>
    </location>
</feature>
<dbReference type="Proteomes" id="UP000282185">
    <property type="component" value="Unassembled WGS sequence"/>
</dbReference>
<dbReference type="EMBL" id="QSWH01000002">
    <property type="protein sequence ID" value="RRR23985.1"/>
    <property type="molecule type" value="Genomic_DNA"/>
</dbReference>
<feature type="transmembrane region" description="Helical" evidence="2">
    <location>
        <begin position="121"/>
        <end position="143"/>
    </location>
</feature>
<keyword evidence="2" id="KW-0472">Membrane</keyword>
<feature type="transmembrane region" description="Helical" evidence="2">
    <location>
        <begin position="283"/>
        <end position="303"/>
    </location>
</feature>
<evidence type="ECO:0000256" key="2">
    <source>
        <dbReference type="SAM" id="Phobius"/>
    </source>
</evidence>
<sequence length="477" mass="49653">MPSTAHRARRPLGVVLIGPALMVLVPLGTFAVGVSTSSRSAAPFVAIAVLHLLMLTAAAWLTVRALRETERWRPVDLAGPMSLAIGAGASLFLTSALARAIGIQGTAVPRLRNGIPEPADFPFVAAVGLACAVLLGAALSAVVPPMREVLVLLRRCLARWRSGQEAAASEGDARSAAGTEARSPDHDSDLAPAPVRYATSERDGILARLLSPLTRVLIVLAGLTSLGCLVVFSLTAQDPRTAELLTIGVTLLPALPMVWAVLESLWRLDESLGTIMAALWRTMTGPFVIAPLLVAPMLLVGALPPVRQGFSAQHMATIGDGGLVAADASVFSFLGAGAAIALAAGVGGGLAVSVAVVIPVVALLRPLQMVAENEMSMDIVHRRRNVAAVRAMAATIVMIFVFSTLMALYQNGQAPGWAALLSLLVLAGLVVAVFFLQRVDHEARARSGTSARVGNPADPRPPRLRPGGDDDGPSDHR</sequence>
<evidence type="ECO:0000313" key="4">
    <source>
        <dbReference type="EMBL" id="RRR23985.1"/>
    </source>
</evidence>
<keyword evidence="5" id="KW-1185">Reference proteome</keyword>
<feature type="transmembrane region" description="Helical" evidence="2">
    <location>
        <begin position="339"/>
        <end position="364"/>
    </location>
</feature>
<feature type="transmembrane region" description="Helical" evidence="2">
    <location>
        <begin position="41"/>
        <end position="63"/>
    </location>
</feature>
<evidence type="ECO:0000313" key="5">
    <source>
        <dbReference type="Proteomes" id="UP000254236"/>
    </source>
</evidence>
<dbReference type="OrthoDB" id="4794495at2"/>
<dbReference type="KEGG" id="bsau:DWV08_11915"/>
<dbReference type="AlphaFoldDB" id="A0A345YQP3"/>
<feature type="transmembrane region" description="Helical" evidence="2">
    <location>
        <begin position="385"/>
        <end position="409"/>
    </location>
</feature>
<evidence type="ECO:0000313" key="6">
    <source>
        <dbReference type="Proteomes" id="UP000282185"/>
    </source>
</evidence>
<dbReference type="EMBL" id="CP031356">
    <property type="protein sequence ID" value="AXK46245.1"/>
    <property type="molecule type" value="Genomic_DNA"/>
</dbReference>
<protein>
    <submittedName>
        <fullName evidence="4">Uncharacterized protein</fullName>
    </submittedName>
</protein>
<organism evidence="4 6">
    <name type="scientific">Brachybacterium saurashtrense</name>
    <dbReference type="NCBI Taxonomy" id="556288"/>
    <lineage>
        <taxon>Bacteria</taxon>
        <taxon>Bacillati</taxon>
        <taxon>Actinomycetota</taxon>
        <taxon>Actinomycetes</taxon>
        <taxon>Micrococcales</taxon>
        <taxon>Dermabacteraceae</taxon>
        <taxon>Brachybacterium</taxon>
    </lineage>
</organism>
<feature type="transmembrane region" description="Helical" evidence="2">
    <location>
        <begin position="415"/>
        <end position="436"/>
    </location>
</feature>
<dbReference type="RefSeq" id="WP_115413995.1">
    <property type="nucleotide sequence ID" value="NZ_CP031356.1"/>
</dbReference>
<dbReference type="Proteomes" id="UP000254236">
    <property type="component" value="Chromosome"/>
</dbReference>
<accession>A0A345YQP3</accession>
<feature type="transmembrane region" description="Helical" evidence="2">
    <location>
        <begin position="216"/>
        <end position="236"/>
    </location>
</feature>
<evidence type="ECO:0000256" key="1">
    <source>
        <dbReference type="SAM" id="MobiDB-lite"/>
    </source>
</evidence>